<gene>
    <name evidence="8" type="ORF">IRI77_05845</name>
</gene>
<evidence type="ECO:0000256" key="6">
    <source>
        <dbReference type="SAM" id="Phobius"/>
    </source>
</evidence>
<accession>A0A7S7NTJ3</accession>
<keyword evidence="4" id="KW-0175">Coiled coil</keyword>
<keyword evidence="6" id="KW-1133">Transmembrane helix</keyword>
<evidence type="ECO:0000313" key="8">
    <source>
        <dbReference type="EMBL" id="QOY89473.1"/>
    </source>
</evidence>
<dbReference type="Pfam" id="PF00015">
    <property type="entry name" value="MCPsignal"/>
    <property type="match status" value="1"/>
</dbReference>
<keyword evidence="1" id="KW-0488">Methylation</keyword>
<reference evidence="8 9" key="1">
    <citation type="submission" date="2020-10" db="EMBL/GenBank/DDBJ databases">
        <title>Complete genome sequence of Paludibaculum fermentans P105T, a facultatively anaerobic acidobacterium capable of dissimilatory Fe(III) reduction.</title>
        <authorList>
            <person name="Dedysh S.N."/>
            <person name="Beletsky A.V."/>
            <person name="Kulichevskaya I.S."/>
            <person name="Mardanov A.V."/>
            <person name="Ravin N.V."/>
        </authorList>
    </citation>
    <scope>NUCLEOTIDE SEQUENCE [LARGE SCALE GENOMIC DNA]</scope>
    <source>
        <strain evidence="8 9">P105</strain>
    </source>
</reference>
<dbReference type="GO" id="GO:0005886">
    <property type="term" value="C:plasma membrane"/>
    <property type="evidence" value="ECO:0007669"/>
    <property type="project" value="TreeGrafter"/>
</dbReference>
<evidence type="ECO:0000256" key="1">
    <source>
        <dbReference type="ARBA" id="ARBA00022481"/>
    </source>
</evidence>
<dbReference type="Proteomes" id="UP000593892">
    <property type="component" value="Chromosome"/>
</dbReference>
<keyword evidence="6" id="KW-0812">Transmembrane</keyword>
<keyword evidence="9" id="KW-1185">Reference proteome</keyword>
<dbReference type="EMBL" id="CP063849">
    <property type="protein sequence ID" value="QOY89473.1"/>
    <property type="molecule type" value="Genomic_DNA"/>
</dbReference>
<dbReference type="Gene3D" id="1.10.287.950">
    <property type="entry name" value="Methyl-accepting chemotaxis protein"/>
    <property type="match status" value="1"/>
</dbReference>
<name>A0A7S7NTJ3_PALFE</name>
<evidence type="ECO:0000256" key="2">
    <source>
        <dbReference type="ARBA" id="ARBA00029447"/>
    </source>
</evidence>
<dbReference type="PRINTS" id="PR00260">
    <property type="entry name" value="CHEMTRNSDUCR"/>
</dbReference>
<dbReference type="GO" id="GO:0006935">
    <property type="term" value="P:chemotaxis"/>
    <property type="evidence" value="ECO:0007669"/>
    <property type="project" value="InterPro"/>
</dbReference>
<feature type="region of interest" description="Disordered" evidence="5">
    <location>
        <begin position="434"/>
        <end position="453"/>
    </location>
</feature>
<proteinExistence type="inferred from homology"/>
<comment type="similarity">
    <text evidence="2">Belongs to the methyl-accepting chemotaxis (MCP) protein family.</text>
</comment>
<feature type="compositionally biased region" description="Low complexity" evidence="5">
    <location>
        <begin position="436"/>
        <end position="453"/>
    </location>
</feature>
<dbReference type="Pfam" id="PF12729">
    <property type="entry name" value="4HB_MCP_1"/>
    <property type="match status" value="1"/>
</dbReference>
<dbReference type="InterPro" id="IPR004090">
    <property type="entry name" value="Chemotax_Me-accpt_rcpt"/>
</dbReference>
<feature type="coiled-coil region" evidence="4">
    <location>
        <begin position="76"/>
        <end position="103"/>
    </location>
</feature>
<dbReference type="RefSeq" id="WP_194451135.1">
    <property type="nucleotide sequence ID" value="NZ_CP063849.1"/>
</dbReference>
<dbReference type="InterPro" id="IPR024478">
    <property type="entry name" value="HlyB_4HB_MCP"/>
</dbReference>
<keyword evidence="6" id="KW-0472">Membrane</keyword>
<dbReference type="GO" id="GO:0007165">
    <property type="term" value="P:signal transduction"/>
    <property type="evidence" value="ECO:0007669"/>
    <property type="project" value="UniProtKB-KW"/>
</dbReference>
<dbReference type="KEGG" id="pfer:IRI77_05845"/>
<dbReference type="GO" id="GO:0004888">
    <property type="term" value="F:transmembrane signaling receptor activity"/>
    <property type="evidence" value="ECO:0007669"/>
    <property type="project" value="InterPro"/>
</dbReference>
<dbReference type="InterPro" id="IPR051310">
    <property type="entry name" value="MCP_chemotaxis"/>
</dbReference>
<protein>
    <submittedName>
        <fullName evidence="8">MCP four helix bundle domain-containing protein</fullName>
    </submittedName>
</protein>
<evidence type="ECO:0000256" key="3">
    <source>
        <dbReference type="PROSITE-ProRule" id="PRU00284"/>
    </source>
</evidence>
<dbReference type="PANTHER" id="PTHR43531">
    <property type="entry name" value="PROTEIN ICFG"/>
    <property type="match status" value="1"/>
</dbReference>
<keyword evidence="3" id="KW-0807">Transducer</keyword>
<dbReference type="SUPFAM" id="SSF58104">
    <property type="entry name" value="Methyl-accepting chemotaxis protein (MCP) signaling domain"/>
    <property type="match status" value="1"/>
</dbReference>
<evidence type="ECO:0000256" key="4">
    <source>
        <dbReference type="SAM" id="Coils"/>
    </source>
</evidence>
<evidence type="ECO:0000259" key="7">
    <source>
        <dbReference type="PROSITE" id="PS50111"/>
    </source>
</evidence>
<organism evidence="8 9">
    <name type="scientific">Paludibaculum fermentans</name>
    <dbReference type="NCBI Taxonomy" id="1473598"/>
    <lineage>
        <taxon>Bacteria</taxon>
        <taxon>Pseudomonadati</taxon>
        <taxon>Acidobacteriota</taxon>
        <taxon>Terriglobia</taxon>
        <taxon>Bryobacterales</taxon>
        <taxon>Bryobacteraceae</taxon>
        <taxon>Paludibaculum</taxon>
    </lineage>
</organism>
<dbReference type="PANTHER" id="PTHR43531:SF14">
    <property type="entry name" value="METHYL-ACCEPTING CHEMOTAXIS PROTEIN I-RELATED"/>
    <property type="match status" value="1"/>
</dbReference>
<dbReference type="PROSITE" id="PS50111">
    <property type="entry name" value="CHEMOTAXIS_TRANSDUC_2"/>
    <property type="match status" value="1"/>
</dbReference>
<sequence>MTIGKKIGWTCAGLIGATVLTAAVSLWGLDLTEASIRSLRDDSIPGISQSLALESALFEFRGNCWKHIATSSPEMMSAVEARNEEVKRDIAKATAAYARAITQEEDRAAWSQIGPVVESYLESWSQVQVISRTGKNAEAHDLYMRIADPKFQQLHKTIAERTQWNQAYGDRTASSAVAGAASERSITFTMGLLTVGLGVLAAFLIVRGITRQLKELIGRLAAGASQVASAASQVSSTSQTLAQGASEQAASLEETSATSEQISAMAIRNSENTRSAAGLALKSQEKFKLTNRSLDEMVKAIGEIGDSSGKISRINKVIDEIAFQTNILALNAAVEAARAGEAGMGFAVVADEVRSLAQRCAQAAKETAALIEDSIHKSTSGKSKVDEVVRSIQEITTESQSVQTLIDEVNQGSAEQARGVQQISKAISQMERVTQSTAASAEEGASASEELTAQSSTLHEISIHLSALVGAQVAE</sequence>
<evidence type="ECO:0000256" key="5">
    <source>
        <dbReference type="SAM" id="MobiDB-lite"/>
    </source>
</evidence>
<dbReference type="SMART" id="SM00283">
    <property type="entry name" value="MA"/>
    <property type="match status" value="1"/>
</dbReference>
<feature type="transmembrane region" description="Helical" evidence="6">
    <location>
        <begin position="7"/>
        <end position="29"/>
    </location>
</feature>
<feature type="domain" description="Methyl-accepting transducer" evidence="7">
    <location>
        <begin position="223"/>
        <end position="452"/>
    </location>
</feature>
<dbReference type="InterPro" id="IPR004089">
    <property type="entry name" value="MCPsignal_dom"/>
</dbReference>
<evidence type="ECO:0000313" key="9">
    <source>
        <dbReference type="Proteomes" id="UP000593892"/>
    </source>
</evidence>
<dbReference type="AlphaFoldDB" id="A0A7S7NTJ3"/>
<feature type="transmembrane region" description="Helical" evidence="6">
    <location>
        <begin position="186"/>
        <end position="206"/>
    </location>
</feature>